<dbReference type="InterPro" id="IPR006134">
    <property type="entry name" value="DNA-dir_DNA_pol_B_multi_dom"/>
</dbReference>
<dbReference type="SUPFAM" id="SSF56672">
    <property type="entry name" value="DNA/RNA polymerases"/>
    <property type="match status" value="1"/>
</dbReference>
<organism evidence="6 7">
    <name type="scientific">Dibothriocephalus latus</name>
    <name type="common">Fish tapeworm</name>
    <name type="synonym">Diphyllobothrium latum</name>
    <dbReference type="NCBI Taxonomy" id="60516"/>
    <lineage>
        <taxon>Eukaryota</taxon>
        <taxon>Metazoa</taxon>
        <taxon>Spiralia</taxon>
        <taxon>Lophotrochozoa</taxon>
        <taxon>Platyhelminthes</taxon>
        <taxon>Cestoda</taxon>
        <taxon>Eucestoda</taxon>
        <taxon>Diphyllobothriidea</taxon>
        <taxon>Diphyllobothriidae</taxon>
        <taxon>Dibothriocephalus</taxon>
    </lineage>
</organism>
<evidence type="ECO:0000259" key="5">
    <source>
        <dbReference type="Pfam" id="PF00136"/>
    </source>
</evidence>
<evidence type="ECO:0000256" key="3">
    <source>
        <dbReference type="ARBA" id="ARBA00022695"/>
    </source>
</evidence>
<dbReference type="GO" id="GO:0003688">
    <property type="term" value="F:DNA replication origin binding"/>
    <property type="evidence" value="ECO:0007669"/>
    <property type="project" value="TreeGrafter"/>
</dbReference>
<dbReference type="GO" id="GO:0006272">
    <property type="term" value="P:leading strand elongation"/>
    <property type="evidence" value="ECO:0007669"/>
    <property type="project" value="TreeGrafter"/>
</dbReference>
<dbReference type="EMBL" id="UYRU01053321">
    <property type="protein sequence ID" value="VDN12201.1"/>
    <property type="molecule type" value="Genomic_DNA"/>
</dbReference>
<dbReference type="Pfam" id="PF00136">
    <property type="entry name" value="DNA_pol_B"/>
    <property type="match status" value="1"/>
</dbReference>
<keyword evidence="7" id="KW-1185">Reference proteome</keyword>
<dbReference type="OrthoDB" id="6755010at2759"/>
<reference evidence="6 7" key="1">
    <citation type="submission" date="2018-11" db="EMBL/GenBank/DDBJ databases">
        <authorList>
            <consortium name="Pathogen Informatics"/>
        </authorList>
    </citation>
    <scope>NUCLEOTIDE SEQUENCE [LARGE SCALE GENOMIC DNA]</scope>
</reference>
<evidence type="ECO:0000313" key="7">
    <source>
        <dbReference type="Proteomes" id="UP000281553"/>
    </source>
</evidence>
<evidence type="ECO:0000256" key="1">
    <source>
        <dbReference type="ARBA" id="ARBA00012417"/>
    </source>
</evidence>
<dbReference type="PANTHER" id="PTHR45861">
    <property type="entry name" value="DNA POLYMERASE ALPHA CATALYTIC SUBUNIT"/>
    <property type="match status" value="1"/>
</dbReference>
<feature type="domain" description="DNA-directed DNA polymerase family B multifunctional" evidence="5">
    <location>
        <begin position="2"/>
        <end position="117"/>
    </location>
</feature>
<keyword evidence="4" id="KW-0239">DNA-directed DNA polymerase</keyword>
<evidence type="ECO:0000256" key="2">
    <source>
        <dbReference type="ARBA" id="ARBA00022679"/>
    </source>
</evidence>
<dbReference type="EC" id="2.7.7.7" evidence="1"/>
<evidence type="ECO:0000313" key="6">
    <source>
        <dbReference type="EMBL" id="VDN12201.1"/>
    </source>
</evidence>
<keyword evidence="2" id="KW-0808">Transferase</keyword>
<dbReference type="InterPro" id="IPR043502">
    <property type="entry name" value="DNA/RNA_pol_sf"/>
</dbReference>
<protein>
    <recommendedName>
        <fullName evidence="1">DNA-directed DNA polymerase</fullName>
        <ecNumber evidence="1">2.7.7.7</ecNumber>
    </recommendedName>
</protein>
<evidence type="ECO:0000256" key="4">
    <source>
        <dbReference type="ARBA" id="ARBA00022932"/>
    </source>
</evidence>
<gene>
    <name evidence="6" type="ORF">DILT_LOCUS8032</name>
</gene>
<sequence length="159" mass="17357">MLTKNPEDYPDAKLQPHVQVALRFNQATNLGGAAATSSSRRFRAGDTVEYIICEDGTNRSAVQRAYSPAEMSGEFRLTKADAESDNHDVQPVTLKVDVQYYLAHQIHPVVSRLVAPIEGTSPAHIADCLGLDPTVYRRTMASAGEEGLNEVGTRNEPEC</sequence>
<dbReference type="GO" id="GO:0003887">
    <property type="term" value="F:DNA-directed DNA polymerase activity"/>
    <property type="evidence" value="ECO:0007669"/>
    <property type="project" value="UniProtKB-KW"/>
</dbReference>
<proteinExistence type="predicted"/>
<dbReference type="GO" id="GO:0000166">
    <property type="term" value="F:nucleotide binding"/>
    <property type="evidence" value="ECO:0007669"/>
    <property type="project" value="InterPro"/>
</dbReference>
<dbReference type="Gene3D" id="1.10.132.60">
    <property type="entry name" value="DNA polymerase family B, C-terminal domain"/>
    <property type="match status" value="1"/>
</dbReference>
<dbReference type="GO" id="GO:0003682">
    <property type="term" value="F:chromatin binding"/>
    <property type="evidence" value="ECO:0007669"/>
    <property type="project" value="TreeGrafter"/>
</dbReference>
<dbReference type="PANTHER" id="PTHR45861:SF1">
    <property type="entry name" value="DNA POLYMERASE ALPHA CATALYTIC SUBUNIT"/>
    <property type="match status" value="1"/>
</dbReference>
<dbReference type="GO" id="GO:1902975">
    <property type="term" value="P:mitotic DNA replication initiation"/>
    <property type="evidence" value="ECO:0007669"/>
    <property type="project" value="TreeGrafter"/>
</dbReference>
<name>A0A3P7M1K5_DIBLA</name>
<dbReference type="Proteomes" id="UP000281553">
    <property type="component" value="Unassembled WGS sequence"/>
</dbReference>
<dbReference type="GO" id="GO:0003697">
    <property type="term" value="F:single-stranded DNA binding"/>
    <property type="evidence" value="ECO:0007669"/>
    <property type="project" value="TreeGrafter"/>
</dbReference>
<dbReference type="GO" id="GO:0006273">
    <property type="term" value="P:lagging strand elongation"/>
    <property type="evidence" value="ECO:0007669"/>
    <property type="project" value="TreeGrafter"/>
</dbReference>
<accession>A0A3P7M1K5</accession>
<dbReference type="GO" id="GO:0005658">
    <property type="term" value="C:alpha DNA polymerase:primase complex"/>
    <property type="evidence" value="ECO:0007669"/>
    <property type="project" value="TreeGrafter"/>
</dbReference>
<dbReference type="AlphaFoldDB" id="A0A3P7M1K5"/>
<dbReference type="InterPro" id="IPR042087">
    <property type="entry name" value="DNA_pol_B_thumb"/>
</dbReference>
<keyword evidence="3" id="KW-0548">Nucleotidyltransferase</keyword>